<accession>A0A937A8F1</accession>
<gene>
    <name evidence="2" type="ORF">JKP34_10495</name>
</gene>
<evidence type="ECO:0000313" key="3">
    <source>
        <dbReference type="Proteomes" id="UP000642920"/>
    </source>
</evidence>
<name>A0A937A8F1_9BACT</name>
<keyword evidence="1" id="KW-0732">Signal</keyword>
<proteinExistence type="predicted"/>
<dbReference type="PROSITE" id="PS51257">
    <property type="entry name" value="PROKAR_LIPOPROTEIN"/>
    <property type="match status" value="1"/>
</dbReference>
<dbReference type="EMBL" id="JAERQG010000002">
    <property type="protein sequence ID" value="MBL0765682.1"/>
    <property type="molecule type" value="Genomic_DNA"/>
</dbReference>
<feature type="chain" id="PRO_5037277859" description="Lipocalin-like domain-containing protein" evidence="1">
    <location>
        <begin position="21"/>
        <end position="161"/>
    </location>
</feature>
<comment type="caution">
    <text evidence="2">The sequence shown here is derived from an EMBL/GenBank/DDBJ whole genome shotgun (WGS) entry which is preliminary data.</text>
</comment>
<feature type="signal peptide" evidence="1">
    <location>
        <begin position="1"/>
        <end position="20"/>
    </location>
</feature>
<protein>
    <recommendedName>
        <fullName evidence="4">Lipocalin-like domain-containing protein</fullName>
    </recommendedName>
</protein>
<dbReference type="RefSeq" id="WP_201920783.1">
    <property type="nucleotide sequence ID" value="NZ_JAERQG010000002.1"/>
</dbReference>
<evidence type="ECO:0000256" key="1">
    <source>
        <dbReference type="SAM" id="SignalP"/>
    </source>
</evidence>
<keyword evidence="3" id="KW-1185">Reference proteome</keyword>
<dbReference type="AlphaFoldDB" id="A0A937A8F1"/>
<sequence length="161" mass="18237">MFRSAALILVILLLAGSCIPNEPNFEDFRRVELQRLLSNASEKKWQLTERNRNGEAVQYDSCQVARQLIFEFTASTSDKDKAYYINPSDSCTSITDTLEGSWFIPATETAYIPTDTLGVSWGTDTTYFLIEAINIELLEIKTIFSDSLSERFIELDTANLN</sequence>
<evidence type="ECO:0000313" key="2">
    <source>
        <dbReference type="EMBL" id="MBL0765682.1"/>
    </source>
</evidence>
<evidence type="ECO:0008006" key="4">
    <source>
        <dbReference type="Google" id="ProtNLM"/>
    </source>
</evidence>
<reference evidence="2" key="1">
    <citation type="submission" date="2021-01" db="EMBL/GenBank/DDBJ databases">
        <title>Marivirga sp. nov., isolated from intertidal surface sediments.</title>
        <authorList>
            <person name="Zhang M."/>
        </authorList>
    </citation>
    <scope>NUCLEOTIDE SEQUENCE</scope>
    <source>
        <strain evidence="2">SM1354</strain>
    </source>
</reference>
<organism evidence="2 3">
    <name type="scientific">Marivirga atlantica</name>
    <dbReference type="NCBI Taxonomy" id="1548457"/>
    <lineage>
        <taxon>Bacteria</taxon>
        <taxon>Pseudomonadati</taxon>
        <taxon>Bacteroidota</taxon>
        <taxon>Cytophagia</taxon>
        <taxon>Cytophagales</taxon>
        <taxon>Marivirgaceae</taxon>
        <taxon>Marivirga</taxon>
    </lineage>
</organism>
<dbReference type="Proteomes" id="UP000642920">
    <property type="component" value="Unassembled WGS sequence"/>
</dbReference>